<gene>
    <name evidence="3" type="ORF">GCM10022242_28180</name>
</gene>
<name>A0ABP7IRJ0_9ACTN</name>
<evidence type="ECO:0000313" key="4">
    <source>
        <dbReference type="Proteomes" id="UP001501821"/>
    </source>
</evidence>
<reference evidence="4" key="1">
    <citation type="journal article" date="2019" name="Int. J. Syst. Evol. Microbiol.">
        <title>The Global Catalogue of Microorganisms (GCM) 10K type strain sequencing project: providing services to taxonomists for standard genome sequencing and annotation.</title>
        <authorList>
            <consortium name="The Broad Institute Genomics Platform"/>
            <consortium name="The Broad Institute Genome Sequencing Center for Infectious Disease"/>
            <person name="Wu L."/>
            <person name="Ma J."/>
        </authorList>
    </citation>
    <scope>NUCLEOTIDE SEQUENCE [LARGE SCALE GENOMIC DNA]</scope>
    <source>
        <strain evidence="4">JCM 16953</strain>
    </source>
</reference>
<evidence type="ECO:0000256" key="1">
    <source>
        <dbReference type="SAM" id="Coils"/>
    </source>
</evidence>
<feature type="coiled-coil region" evidence="1">
    <location>
        <begin position="57"/>
        <end position="110"/>
    </location>
</feature>
<comment type="caution">
    <text evidence="3">The sequence shown here is derived from an EMBL/GenBank/DDBJ whole genome shotgun (WGS) entry which is preliminary data.</text>
</comment>
<feature type="chain" id="PRO_5046143788" description="Secreted protein" evidence="2">
    <location>
        <begin position="22"/>
        <end position="298"/>
    </location>
</feature>
<feature type="signal peptide" evidence="2">
    <location>
        <begin position="1"/>
        <end position="21"/>
    </location>
</feature>
<dbReference type="RefSeq" id="WP_344776495.1">
    <property type="nucleotide sequence ID" value="NZ_BAABAH010000010.1"/>
</dbReference>
<keyword evidence="2" id="KW-0732">Signal</keyword>
<evidence type="ECO:0008006" key="5">
    <source>
        <dbReference type="Google" id="ProtNLM"/>
    </source>
</evidence>
<dbReference type="EMBL" id="BAABAH010000010">
    <property type="protein sequence ID" value="GAA3825155.1"/>
    <property type="molecule type" value="Genomic_DNA"/>
</dbReference>
<evidence type="ECO:0000313" key="3">
    <source>
        <dbReference type="EMBL" id="GAA3825155.1"/>
    </source>
</evidence>
<dbReference type="Proteomes" id="UP001501821">
    <property type="component" value="Unassembled WGS sequence"/>
</dbReference>
<evidence type="ECO:0000256" key="2">
    <source>
        <dbReference type="SAM" id="SignalP"/>
    </source>
</evidence>
<proteinExistence type="predicted"/>
<protein>
    <recommendedName>
        <fullName evidence="5">Secreted protein</fullName>
    </recommendedName>
</protein>
<sequence length="298" mass="29807">MHRALIRMFVALALAAGLSFAVVGTTAGNASAAQPAARAAGSCTTEQSNYNAALAHKHAVKHKLKKAKHALKQAKRHHNKAKVRHLRKKVHRLYHRLQSAETKAEKARAALNTCKAGGGTSSPIQTLCDSGVPQPVCDALAGLAGGGLPSDVSLDTLCTQVPQAQPLCDAAAGSGLPTDPSALTGLLGQIPGLPGGGLPSDFTSIQTLCDSGVPQAVCDGLAGAAGGGLPSDLSLQQLCDAVSQAQPLCDAANGGTLPTDPSALTDLLGPILDLLGLGDILGGGLPLPAPSGRHAAAA</sequence>
<organism evidence="3 4">
    <name type="scientific">Nocardioides panacisoli</name>
    <dbReference type="NCBI Taxonomy" id="627624"/>
    <lineage>
        <taxon>Bacteria</taxon>
        <taxon>Bacillati</taxon>
        <taxon>Actinomycetota</taxon>
        <taxon>Actinomycetes</taxon>
        <taxon>Propionibacteriales</taxon>
        <taxon>Nocardioidaceae</taxon>
        <taxon>Nocardioides</taxon>
    </lineage>
</organism>
<accession>A0ABP7IRJ0</accession>
<keyword evidence="1" id="KW-0175">Coiled coil</keyword>
<keyword evidence="4" id="KW-1185">Reference proteome</keyword>